<dbReference type="GO" id="GO:0005763">
    <property type="term" value="C:mitochondrial small ribosomal subunit"/>
    <property type="evidence" value="ECO:0007669"/>
    <property type="project" value="InterPro"/>
</dbReference>
<keyword evidence="8" id="KW-0732">Signal</keyword>
<dbReference type="InterPro" id="IPR036838">
    <property type="entry name" value="Ribosomal_uS10_dom_sf"/>
</dbReference>
<evidence type="ECO:0000256" key="7">
    <source>
        <dbReference type="ARBA" id="ARBA00035544"/>
    </source>
</evidence>
<dbReference type="AlphaFoldDB" id="A0AAW2GCG8"/>
<sequence length="186" mass="21022">MFLSKVPLLLRNLAVGVAQQESRCSNIFVRKYLQNESSATFSASAAQQDSIKEQLLAINTGAPDKLYTKIEVEVRGNDPAVLKSYGEFASMAANHLKIKIGKNIAPYKGIHERWTVLKSAHVHKKHRVQYEIRTYYRYLDFLKLTGSTADTFLEYLQRNLPEGVAMKVTKIEIEKLPESIAAMCNT</sequence>
<keyword evidence="5" id="KW-0687">Ribonucleoprotein</keyword>
<name>A0AAW2GCG8_9HYME</name>
<dbReference type="Gene3D" id="3.30.70.600">
    <property type="entry name" value="Ribosomal protein S10 domain"/>
    <property type="match status" value="1"/>
</dbReference>
<reference evidence="10 11" key="1">
    <citation type="submission" date="2023-03" db="EMBL/GenBank/DDBJ databases">
        <title>High recombination rates correlate with genetic variation in Cardiocondyla obscurior ants.</title>
        <authorList>
            <person name="Errbii M."/>
        </authorList>
    </citation>
    <scope>NUCLEOTIDE SEQUENCE [LARGE SCALE GENOMIC DNA]</scope>
    <source>
        <strain evidence="10">Alpha-2009</strain>
        <tissue evidence="10">Whole body</tissue>
    </source>
</reference>
<protein>
    <recommendedName>
        <fullName evidence="6">Small ribosomal subunit protein uS10m</fullName>
    </recommendedName>
    <alternativeName>
        <fullName evidence="7">28S ribosomal protein S10, mitochondrial</fullName>
    </alternativeName>
</protein>
<proteinExistence type="inferred from homology"/>
<evidence type="ECO:0000256" key="5">
    <source>
        <dbReference type="ARBA" id="ARBA00023274"/>
    </source>
</evidence>
<dbReference type="Pfam" id="PF00338">
    <property type="entry name" value="Ribosomal_S10"/>
    <property type="match status" value="1"/>
</dbReference>
<evidence type="ECO:0000256" key="6">
    <source>
        <dbReference type="ARBA" id="ARBA00035261"/>
    </source>
</evidence>
<evidence type="ECO:0000313" key="11">
    <source>
        <dbReference type="Proteomes" id="UP001430953"/>
    </source>
</evidence>
<keyword evidence="3" id="KW-0689">Ribosomal protein</keyword>
<evidence type="ECO:0000256" key="1">
    <source>
        <dbReference type="ARBA" id="ARBA00004173"/>
    </source>
</evidence>
<keyword evidence="11" id="KW-1185">Reference proteome</keyword>
<comment type="similarity">
    <text evidence="2">Belongs to the universal ribosomal protein uS10 family.</text>
</comment>
<feature type="domain" description="Small ribosomal subunit protein uS10" evidence="9">
    <location>
        <begin position="71"/>
        <end position="169"/>
    </location>
</feature>
<accession>A0AAW2GCG8</accession>
<comment type="subcellular location">
    <subcellularLocation>
        <location evidence="1">Mitochondrion</location>
    </subcellularLocation>
</comment>
<dbReference type="PANTHER" id="PTHR13334:SF4">
    <property type="entry name" value="SMALL RIBOSOMAL SUBUNIT PROTEIN US10M"/>
    <property type="match status" value="1"/>
</dbReference>
<evidence type="ECO:0000259" key="9">
    <source>
        <dbReference type="SMART" id="SM01403"/>
    </source>
</evidence>
<dbReference type="PANTHER" id="PTHR13334">
    <property type="entry name" value="MITOCHONDRIAL 28S RIBOSOMAL PROTEIN S10"/>
    <property type="match status" value="1"/>
</dbReference>
<evidence type="ECO:0000256" key="4">
    <source>
        <dbReference type="ARBA" id="ARBA00023128"/>
    </source>
</evidence>
<evidence type="ECO:0000313" key="10">
    <source>
        <dbReference type="EMBL" id="KAL0125230.1"/>
    </source>
</evidence>
<dbReference type="InterPro" id="IPR040055">
    <property type="entry name" value="Ribosomal_uS10m"/>
</dbReference>
<comment type="caution">
    <text evidence="10">The sequence shown here is derived from an EMBL/GenBank/DDBJ whole genome shotgun (WGS) entry which is preliminary data.</text>
</comment>
<feature type="chain" id="PRO_5043463994" description="Small ribosomal subunit protein uS10m" evidence="8">
    <location>
        <begin position="19"/>
        <end position="186"/>
    </location>
</feature>
<dbReference type="SUPFAM" id="SSF54999">
    <property type="entry name" value="Ribosomal protein S10"/>
    <property type="match status" value="1"/>
</dbReference>
<dbReference type="InterPro" id="IPR027486">
    <property type="entry name" value="Ribosomal_uS10_dom"/>
</dbReference>
<dbReference type="SMART" id="SM01403">
    <property type="entry name" value="Ribosomal_S10"/>
    <property type="match status" value="1"/>
</dbReference>
<evidence type="ECO:0000256" key="3">
    <source>
        <dbReference type="ARBA" id="ARBA00022980"/>
    </source>
</evidence>
<feature type="signal peptide" evidence="8">
    <location>
        <begin position="1"/>
        <end position="18"/>
    </location>
</feature>
<dbReference type="EMBL" id="JADYXP020000004">
    <property type="protein sequence ID" value="KAL0125230.1"/>
    <property type="molecule type" value="Genomic_DNA"/>
</dbReference>
<evidence type="ECO:0000256" key="2">
    <source>
        <dbReference type="ARBA" id="ARBA00007102"/>
    </source>
</evidence>
<keyword evidence="4" id="KW-0496">Mitochondrion</keyword>
<organism evidence="10 11">
    <name type="scientific">Cardiocondyla obscurior</name>
    <dbReference type="NCBI Taxonomy" id="286306"/>
    <lineage>
        <taxon>Eukaryota</taxon>
        <taxon>Metazoa</taxon>
        <taxon>Ecdysozoa</taxon>
        <taxon>Arthropoda</taxon>
        <taxon>Hexapoda</taxon>
        <taxon>Insecta</taxon>
        <taxon>Pterygota</taxon>
        <taxon>Neoptera</taxon>
        <taxon>Endopterygota</taxon>
        <taxon>Hymenoptera</taxon>
        <taxon>Apocrita</taxon>
        <taxon>Aculeata</taxon>
        <taxon>Formicoidea</taxon>
        <taxon>Formicidae</taxon>
        <taxon>Myrmicinae</taxon>
        <taxon>Cardiocondyla</taxon>
    </lineage>
</organism>
<dbReference type="Proteomes" id="UP001430953">
    <property type="component" value="Unassembled WGS sequence"/>
</dbReference>
<gene>
    <name evidence="10" type="ORF">PUN28_004395</name>
</gene>
<evidence type="ECO:0000256" key="8">
    <source>
        <dbReference type="SAM" id="SignalP"/>
    </source>
</evidence>